<dbReference type="EC" id="3.5.1.18" evidence="5"/>
<dbReference type="Gene3D" id="3.40.630.10">
    <property type="entry name" value="Zn peptidases"/>
    <property type="match status" value="1"/>
</dbReference>
<keyword evidence="2" id="KW-0479">Metal-binding</keyword>
<dbReference type="EMBL" id="CP036281">
    <property type="protein sequence ID" value="QDU81336.1"/>
    <property type="molecule type" value="Genomic_DNA"/>
</dbReference>
<dbReference type="GO" id="GO:0009014">
    <property type="term" value="F:succinyl-diaminopimelate desuccinylase activity"/>
    <property type="evidence" value="ECO:0007669"/>
    <property type="project" value="UniProtKB-EC"/>
</dbReference>
<protein>
    <submittedName>
        <fullName evidence="5">Succinyl-diaminopimelate desuccinylase</fullName>
        <ecNumber evidence="5">3.5.1.18</ecNumber>
    </submittedName>
</protein>
<dbReference type="PANTHER" id="PTHR43270">
    <property type="entry name" value="BETA-ALA-HIS DIPEPTIDASE"/>
    <property type="match status" value="1"/>
</dbReference>
<gene>
    <name evidence="5" type="primary">dapE</name>
    <name evidence="5" type="ORF">Pla110_30770</name>
</gene>
<keyword evidence="3 5" id="KW-0378">Hydrolase</keyword>
<reference evidence="5 6" key="1">
    <citation type="submission" date="2019-02" db="EMBL/GenBank/DDBJ databases">
        <title>Deep-cultivation of Planctomycetes and their phenomic and genomic characterization uncovers novel biology.</title>
        <authorList>
            <person name="Wiegand S."/>
            <person name="Jogler M."/>
            <person name="Boedeker C."/>
            <person name="Pinto D."/>
            <person name="Vollmers J."/>
            <person name="Rivas-Marin E."/>
            <person name="Kohn T."/>
            <person name="Peeters S.H."/>
            <person name="Heuer A."/>
            <person name="Rast P."/>
            <person name="Oberbeckmann S."/>
            <person name="Bunk B."/>
            <person name="Jeske O."/>
            <person name="Meyerdierks A."/>
            <person name="Storesund J.E."/>
            <person name="Kallscheuer N."/>
            <person name="Luecker S."/>
            <person name="Lage O.M."/>
            <person name="Pohl T."/>
            <person name="Merkel B.J."/>
            <person name="Hornburger P."/>
            <person name="Mueller R.-W."/>
            <person name="Bruemmer F."/>
            <person name="Labrenz M."/>
            <person name="Spormann A.M."/>
            <person name="Op den Camp H."/>
            <person name="Overmann J."/>
            <person name="Amann R."/>
            <person name="Jetten M.S.M."/>
            <person name="Mascher T."/>
            <person name="Medema M.H."/>
            <person name="Devos D.P."/>
            <person name="Kaster A.-K."/>
            <person name="Ovreas L."/>
            <person name="Rohde M."/>
            <person name="Galperin M.Y."/>
            <person name="Jogler C."/>
        </authorList>
    </citation>
    <scope>NUCLEOTIDE SEQUENCE [LARGE SCALE GENOMIC DNA]</scope>
    <source>
        <strain evidence="5 6">Pla110</strain>
    </source>
</reference>
<dbReference type="InterPro" id="IPR051458">
    <property type="entry name" value="Cyt/Met_Dipeptidase"/>
</dbReference>
<evidence type="ECO:0000256" key="1">
    <source>
        <dbReference type="ARBA" id="ARBA00022670"/>
    </source>
</evidence>
<proteinExistence type="predicted"/>
<dbReference type="InterPro" id="IPR002933">
    <property type="entry name" value="Peptidase_M20"/>
</dbReference>
<dbReference type="RefSeq" id="WP_144996592.1">
    <property type="nucleotide sequence ID" value="NZ_CP036281.1"/>
</dbReference>
<evidence type="ECO:0000259" key="4">
    <source>
        <dbReference type="Pfam" id="PF07687"/>
    </source>
</evidence>
<keyword evidence="1" id="KW-0645">Protease</keyword>
<evidence type="ECO:0000313" key="5">
    <source>
        <dbReference type="EMBL" id="QDU81336.1"/>
    </source>
</evidence>
<dbReference type="PANTHER" id="PTHR43270:SF12">
    <property type="entry name" value="SUCCINYL-DIAMINOPIMELATE DESUCCINYLASE"/>
    <property type="match status" value="1"/>
</dbReference>
<dbReference type="OrthoDB" id="9761532at2"/>
<dbReference type="KEGG" id="plon:Pla110_30770"/>
<dbReference type="Pfam" id="PF07687">
    <property type="entry name" value="M20_dimer"/>
    <property type="match status" value="1"/>
</dbReference>
<organism evidence="5 6">
    <name type="scientific">Polystyrenella longa</name>
    <dbReference type="NCBI Taxonomy" id="2528007"/>
    <lineage>
        <taxon>Bacteria</taxon>
        <taxon>Pseudomonadati</taxon>
        <taxon>Planctomycetota</taxon>
        <taxon>Planctomycetia</taxon>
        <taxon>Planctomycetales</taxon>
        <taxon>Planctomycetaceae</taxon>
        <taxon>Polystyrenella</taxon>
    </lineage>
</organism>
<dbReference type="Gene3D" id="3.30.70.360">
    <property type="match status" value="1"/>
</dbReference>
<feature type="domain" description="Peptidase M20 dimerisation" evidence="4">
    <location>
        <begin position="200"/>
        <end position="357"/>
    </location>
</feature>
<keyword evidence="6" id="KW-1185">Reference proteome</keyword>
<dbReference type="Proteomes" id="UP000317178">
    <property type="component" value="Chromosome"/>
</dbReference>
<dbReference type="GO" id="GO:0046872">
    <property type="term" value="F:metal ion binding"/>
    <property type="evidence" value="ECO:0007669"/>
    <property type="project" value="UniProtKB-KW"/>
</dbReference>
<dbReference type="Pfam" id="PF01546">
    <property type="entry name" value="Peptidase_M20"/>
    <property type="match status" value="1"/>
</dbReference>
<evidence type="ECO:0000256" key="3">
    <source>
        <dbReference type="ARBA" id="ARBA00022801"/>
    </source>
</evidence>
<dbReference type="NCBIfam" id="NF005914">
    <property type="entry name" value="PRK07907.1"/>
    <property type="match status" value="1"/>
</dbReference>
<accession>A0A518CQ36</accession>
<dbReference type="InterPro" id="IPR011650">
    <property type="entry name" value="Peptidase_M20_dimer"/>
</dbReference>
<dbReference type="GO" id="GO:0006508">
    <property type="term" value="P:proteolysis"/>
    <property type="evidence" value="ECO:0007669"/>
    <property type="project" value="UniProtKB-KW"/>
</dbReference>
<dbReference type="SUPFAM" id="SSF53187">
    <property type="entry name" value="Zn-dependent exopeptidases"/>
    <property type="match status" value="1"/>
</dbReference>
<dbReference type="NCBIfam" id="NF006053">
    <property type="entry name" value="PRK08201.1"/>
    <property type="match status" value="1"/>
</dbReference>
<sequence length="461" mass="50469">MPTTLADFQKVEQYLTDHQNDFIETLKTFLRIESVSADSKFIPEIKRGAEFVEKQLTSAGLETKIYETAGHPIVYGSWLKAEGAPTVMVYGHYDVQPADPYDLWKTPPFDPDIREGHIYARGATDDKGQMMTHVNSVASWLKVVGSLPVNVKFVIEGEEEVGSDNLDKFLSEHQEMLQCDVAVVSDTSQFAPGVPAITYALRGITACELKLTGPGQDLHSGLFGGSVANPANIIARLVASLHNAEGQVQIPGFYDDVLPLSEQERNGFANLPFDEPALFKALGVSEGYGEAGFTTLERRWARPTCDVNGIWSGYQGEGPKTIVPSIAGVKISCRLVPNQDPEKINSSLESFLRELCPASVDFQYKQYHSCGGLVFDTDSGWMKSAGIAIEHAFGVSPVFIREGGSIPVVSTFKEILGVDTLLLGWGQSTDNLHSPNERFSLEGYRQGTLASARLWQELANL</sequence>
<dbReference type="AlphaFoldDB" id="A0A518CQ36"/>
<dbReference type="GO" id="GO:0008233">
    <property type="term" value="F:peptidase activity"/>
    <property type="evidence" value="ECO:0007669"/>
    <property type="project" value="UniProtKB-KW"/>
</dbReference>
<name>A0A518CQ36_9PLAN</name>
<evidence type="ECO:0000256" key="2">
    <source>
        <dbReference type="ARBA" id="ARBA00022723"/>
    </source>
</evidence>
<dbReference type="NCBIfam" id="NF006579">
    <property type="entry name" value="PRK09104.1"/>
    <property type="match status" value="1"/>
</dbReference>
<evidence type="ECO:0000313" key="6">
    <source>
        <dbReference type="Proteomes" id="UP000317178"/>
    </source>
</evidence>